<sequence length="223" mass="24882">MADNRVVIKINYDKDKQRKAIIDPKIVTVWHTGRIFSAIFILLLLLAGIVYIFSGNETEENPAPADDNIKSAEITSLQAPAILEAEPAKTPLLPPNSNTRNAELVKRPAAIIYDRRVIRASLNGAPKNDEPGEPIKQPLTPGAGESTELFYFSQIKNLNGNTLFHVWYKDGRLVNKKQFEVKAANAKLISSRKLTLKDAGEWQVLLTDIKGKKFSEAYFSVNH</sequence>
<dbReference type="RefSeq" id="WP_256600422.1">
    <property type="nucleotide sequence ID" value="NZ_JANIBJ010000002.1"/>
</dbReference>
<dbReference type="Pfam" id="PF11141">
    <property type="entry name" value="DUF2914"/>
    <property type="match status" value="1"/>
</dbReference>
<evidence type="ECO:0000259" key="2">
    <source>
        <dbReference type="Pfam" id="PF11141"/>
    </source>
</evidence>
<dbReference type="EMBL" id="JANIBJ010000002">
    <property type="protein sequence ID" value="MCQ8102806.1"/>
    <property type="molecule type" value="Genomic_DNA"/>
</dbReference>
<reference evidence="3 4" key="1">
    <citation type="submission" date="2022-07" db="EMBL/GenBank/DDBJ databases">
        <title>Methylomonas rivi sp. nov., Methylomonas rosea sp. nov., Methylomonas aureus sp. nov. and Methylomonas subterranea sp. nov., four novel methanotrophs isolated from a freshwater creek and the deep terrestrial subsurface.</title>
        <authorList>
            <person name="Abin C."/>
            <person name="Sankaranarayanan K."/>
            <person name="Garner C."/>
            <person name="Sindelar R."/>
            <person name="Kotary K."/>
            <person name="Garner R."/>
            <person name="Barclay S."/>
            <person name="Lawson P."/>
            <person name="Krumholz L."/>
        </authorList>
    </citation>
    <scope>NUCLEOTIDE SEQUENCE [LARGE SCALE GENOMIC DNA]</scope>
    <source>
        <strain evidence="3 4">SURF-2</strain>
    </source>
</reference>
<dbReference type="InterPro" id="IPR022606">
    <property type="entry name" value="DUF2914"/>
</dbReference>
<feature type="domain" description="DUF2914" evidence="2">
    <location>
        <begin position="162"/>
        <end position="221"/>
    </location>
</feature>
<protein>
    <submittedName>
        <fullName evidence="3">DUF2914 domain-containing protein</fullName>
    </submittedName>
</protein>
<keyword evidence="1" id="KW-1133">Transmembrane helix</keyword>
<proteinExistence type="predicted"/>
<gene>
    <name evidence="3" type="ORF">NP590_01710</name>
</gene>
<feature type="transmembrane region" description="Helical" evidence="1">
    <location>
        <begin position="35"/>
        <end position="54"/>
    </location>
</feature>
<name>A0ABT1TBG7_9GAMM</name>
<organism evidence="3 4">
    <name type="scientific">Methylomonas subterranea</name>
    <dbReference type="NCBI Taxonomy" id="2952225"/>
    <lineage>
        <taxon>Bacteria</taxon>
        <taxon>Pseudomonadati</taxon>
        <taxon>Pseudomonadota</taxon>
        <taxon>Gammaproteobacteria</taxon>
        <taxon>Methylococcales</taxon>
        <taxon>Methylococcaceae</taxon>
        <taxon>Methylomonas</taxon>
    </lineage>
</organism>
<evidence type="ECO:0000313" key="3">
    <source>
        <dbReference type="EMBL" id="MCQ8102806.1"/>
    </source>
</evidence>
<keyword evidence="4" id="KW-1185">Reference proteome</keyword>
<accession>A0ABT1TBG7</accession>
<keyword evidence="1" id="KW-0472">Membrane</keyword>
<keyword evidence="1" id="KW-0812">Transmembrane</keyword>
<comment type="caution">
    <text evidence="3">The sequence shown here is derived from an EMBL/GenBank/DDBJ whole genome shotgun (WGS) entry which is preliminary data.</text>
</comment>
<dbReference type="Proteomes" id="UP001524499">
    <property type="component" value="Unassembled WGS sequence"/>
</dbReference>
<evidence type="ECO:0000256" key="1">
    <source>
        <dbReference type="SAM" id="Phobius"/>
    </source>
</evidence>
<evidence type="ECO:0000313" key="4">
    <source>
        <dbReference type="Proteomes" id="UP001524499"/>
    </source>
</evidence>